<keyword evidence="3" id="KW-0964">Secreted</keyword>
<dbReference type="SUPFAM" id="SSF53474">
    <property type="entry name" value="alpha/beta-Hydrolases"/>
    <property type="match status" value="1"/>
</dbReference>
<reference evidence="10" key="1">
    <citation type="submission" date="2022-10" db="EMBL/GenBank/DDBJ databases">
        <title>Culturing micro-colonial fungi from biological soil crusts in the Mojave desert and describing Neophaeococcomyces mojavensis, and introducing the new genera and species Taxawa tesnikishii.</title>
        <authorList>
            <person name="Kurbessoian T."/>
            <person name="Stajich J.E."/>
        </authorList>
    </citation>
    <scope>NUCLEOTIDE SEQUENCE</scope>
    <source>
        <strain evidence="10">TK_41</strain>
    </source>
</reference>
<name>A0AA39CEK8_9EURO</name>
<evidence type="ECO:0000256" key="1">
    <source>
        <dbReference type="ARBA" id="ARBA00004613"/>
    </source>
</evidence>
<dbReference type="GO" id="GO:0030600">
    <property type="term" value="F:feruloyl esterase activity"/>
    <property type="evidence" value="ECO:0007669"/>
    <property type="project" value="UniProtKB-EC"/>
</dbReference>
<organism evidence="10 11">
    <name type="scientific">Cladophialophora chaetospira</name>
    <dbReference type="NCBI Taxonomy" id="386627"/>
    <lineage>
        <taxon>Eukaryota</taxon>
        <taxon>Fungi</taxon>
        <taxon>Dikarya</taxon>
        <taxon>Ascomycota</taxon>
        <taxon>Pezizomycotina</taxon>
        <taxon>Eurotiomycetes</taxon>
        <taxon>Chaetothyriomycetidae</taxon>
        <taxon>Chaetothyriales</taxon>
        <taxon>Herpotrichiellaceae</taxon>
        <taxon>Cladophialophora</taxon>
    </lineage>
</organism>
<evidence type="ECO:0000256" key="4">
    <source>
        <dbReference type="ARBA" id="ARBA00022651"/>
    </source>
</evidence>
<evidence type="ECO:0000256" key="8">
    <source>
        <dbReference type="ARBA" id="ARBA00023326"/>
    </source>
</evidence>
<evidence type="ECO:0000256" key="6">
    <source>
        <dbReference type="ARBA" id="ARBA00022801"/>
    </source>
</evidence>
<keyword evidence="11" id="KW-1185">Reference proteome</keyword>
<gene>
    <name evidence="10" type="ORF">H2200_009959</name>
</gene>
<dbReference type="GO" id="GO:0005576">
    <property type="term" value="C:extracellular region"/>
    <property type="evidence" value="ECO:0007669"/>
    <property type="project" value="UniProtKB-SubCell"/>
</dbReference>
<comment type="subcellular location">
    <subcellularLocation>
        <location evidence="1">Secreted</location>
    </subcellularLocation>
</comment>
<keyword evidence="6" id="KW-0378">Hydrolase</keyword>
<sequence>MEPIVEIGYFTPFVEHLGSADTRAQWLDAFKRTWNPPSETAFILLLYRKRLIPTTFERWKSLAMASRQYSRQALLWIFVVSIWTAWASPVDFQSDSTLPFAGCGRNLPSGQNVGGVANVSIASSGYNRSYLIYIPQTYNKLIPVSTIFSYHGGARDAEDQLQLDQLTSPEYNTQSLVVYPQGLNNTWQGVPNITTDDVQFTADILNEVQSLYCIDPLRVYATGKSDGAGLCNLLACDPHLSTKIAAFAPVSGAYYVDSLPCVPQTVTLPCSPGRSLIPFLAFHGGNDTTIPYSGEERKGECLPSIPHFIQQWALREGLSTNNFTTPVANQTVKYSYGIGLESGQVALYYESDIGHDWPSTAPNADNQAKGHHVASYNATPIIMDFFQRHILL</sequence>
<dbReference type="PANTHER" id="PTHR38050">
    <property type="match status" value="1"/>
</dbReference>
<keyword evidence="8" id="KW-0624">Polysaccharide degradation</keyword>
<dbReference type="Gene3D" id="3.40.50.1820">
    <property type="entry name" value="alpha/beta hydrolase"/>
    <property type="match status" value="1"/>
</dbReference>
<keyword evidence="4" id="KW-0858">Xylan degradation</keyword>
<comment type="caution">
    <text evidence="10">The sequence shown here is derived from an EMBL/GenBank/DDBJ whole genome shotgun (WGS) entry which is preliminary data.</text>
</comment>
<dbReference type="Proteomes" id="UP001172673">
    <property type="component" value="Unassembled WGS sequence"/>
</dbReference>
<keyword evidence="5" id="KW-0732">Signal</keyword>
<protein>
    <recommendedName>
        <fullName evidence="2">feruloyl esterase</fullName>
        <ecNumber evidence="2">3.1.1.73</ecNumber>
    </recommendedName>
</protein>
<proteinExistence type="predicted"/>
<dbReference type="GO" id="GO:0045493">
    <property type="term" value="P:xylan catabolic process"/>
    <property type="evidence" value="ECO:0007669"/>
    <property type="project" value="UniProtKB-KW"/>
</dbReference>
<dbReference type="PANTHER" id="PTHR38050:SF2">
    <property type="entry name" value="FERULOYL ESTERASE C-RELATED"/>
    <property type="match status" value="1"/>
</dbReference>
<evidence type="ECO:0000313" key="10">
    <source>
        <dbReference type="EMBL" id="KAJ9605302.1"/>
    </source>
</evidence>
<dbReference type="InterPro" id="IPR029058">
    <property type="entry name" value="AB_hydrolase_fold"/>
</dbReference>
<dbReference type="EC" id="3.1.1.73" evidence="2"/>
<evidence type="ECO:0000256" key="2">
    <source>
        <dbReference type="ARBA" id="ARBA00013091"/>
    </source>
</evidence>
<accession>A0AA39CEK8</accession>
<dbReference type="InterPro" id="IPR043595">
    <property type="entry name" value="FaeB/C/D"/>
</dbReference>
<evidence type="ECO:0000313" key="11">
    <source>
        <dbReference type="Proteomes" id="UP001172673"/>
    </source>
</evidence>
<comment type="catalytic activity">
    <reaction evidence="9">
        <text>feruloyl-polysaccharide + H2O = ferulate + polysaccharide.</text>
        <dbReference type="EC" id="3.1.1.73"/>
    </reaction>
</comment>
<keyword evidence="7" id="KW-0119">Carbohydrate metabolism</keyword>
<dbReference type="AlphaFoldDB" id="A0AA39CEK8"/>
<dbReference type="EMBL" id="JAPDRK010000016">
    <property type="protein sequence ID" value="KAJ9605302.1"/>
    <property type="molecule type" value="Genomic_DNA"/>
</dbReference>
<evidence type="ECO:0000256" key="7">
    <source>
        <dbReference type="ARBA" id="ARBA00023277"/>
    </source>
</evidence>
<evidence type="ECO:0000256" key="5">
    <source>
        <dbReference type="ARBA" id="ARBA00022729"/>
    </source>
</evidence>
<evidence type="ECO:0000256" key="9">
    <source>
        <dbReference type="ARBA" id="ARBA00034075"/>
    </source>
</evidence>
<evidence type="ECO:0000256" key="3">
    <source>
        <dbReference type="ARBA" id="ARBA00022525"/>
    </source>
</evidence>